<evidence type="ECO:0000313" key="4">
    <source>
        <dbReference type="Proteomes" id="UP000034696"/>
    </source>
</evidence>
<keyword evidence="2" id="KW-1133">Transmembrane helix</keyword>
<dbReference type="Proteomes" id="UP000034696">
    <property type="component" value="Unassembled WGS sequence"/>
</dbReference>
<keyword evidence="2" id="KW-0812">Transmembrane</keyword>
<accession>A0A0G1PII0</accession>
<keyword evidence="2" id="KW-0472">Membrane</keyword>
<organism evidence="3 4">
    <name type="scientific">Candidatus Giovannonibacteria bacterium GW2011_GWA2_45_21</name>
    <dbReference type="NCBI Taxonomy" id="1618649"/>
    <lineage>
        <taxon>Bacteria</taxon>
        <taxon>Candidatus Giovannoniibacteriota</taxon>
    </lineage>
</organism>
<evidence type="ECO:0000256" key="2">
    <source>
        <dbReference type="SAM" id="Phobius"/>
    </source>
</evidence>
<feature type="transmembrane region" description="Helical" evidence="2">
    <location>
        <begin position="6"/>
        <end position="30"/>
    </location>
</feature>
<dbReference type="EMBL" id="LCKT01000002">
    <property type="protein sequence ID" value="KKU05183.1"/>
    <property type="molecule type" value="Genomic_DNA"/>
</dbReference>
<gene>
    <name evidence="3" type="ORF">UX06_C0002G0009</name>
</gene>
<protein>
    <submittedName>
        <fullName evidence="3">Uncharacterized protein</fullName>
    </submittedName>
</protein>
<feature type="region of interest" description="Disordered" evidence="1">
    <location>
        <begin position="40"/>
        <end position="69"/>
    </location>
</feature>
<sequence>MLHYKGFSILAILIAILVFGVAIAGGIYVFEKKNESPKEPVISAKSQENNVQPKASTTTVTQKPTEKPRGEPVFIKTTIDSKDKINLLTFKSKFIGAYESRGALTISIDGESIGIIYENTFLRQEYFHGVPLQKEVYYMVYFKEKLPGKHMVEFRLDPLNRNVKSNIEIADVRAIYDQNPREADNAKGNSFYNNAESATRGYLVSFLNFSNDKIERISTNDAISSPSYCTLKKIQFFDKIAGESLNSKTGVVNYNEKEGIIELTATPKSPAYIGIRFRGAYPLNIGEMTYEFIGDGQRGVPGGFLTVIYEGQKIYGLDEAYALPTKTFIGEIWLPDQKSAGVLNFRLDAFGDKQAKIKIEEIGLGYWDYSNPFCRVYKDSISRGYEIIYKYNGKQYNFLVNDPK</sequence>
<reference evidence="3 4" key="1">
    <citation type="journal article" date="2015" name="Nature">
        <title>rRNA introns, odd ribosomes, and small enigmatic genomes across a large radiation of phyla.</title>
        <authorList>
            <person name="Brown C.T."/>
            <person name="Hug L.A."/>
            <person name="Thomas B.C."/>
            <person name="Sharon I."/>
            <person name="Castelle C.J."/>
            <person name="Singh A."/>
            <person name="Wilkins M.J."/>
            <person name="Williams K.H."/>
            <person name="Banfield J.F."/>
        </authorList>
    </citation>
    <scope>NUCLEOTIDE SEQUENCE [LARGE SCALE GENOMIC DNA]</scope>
</reference>
<comment type="caution">
    <text evidence="3">The sequence shown here is derived from an EMBL/GenBank/DDBJ whole genome shotgun (WGS) entry which is preliminary data.</text>
</comment>
<evidence type="ECO:0000313" key="3">
    <source>
        <dbReference type="EMBL" id="KKU05183.1"/>
    </source>
</evidence>
<dbReference type="AlphaFoldDB" id="A0A0G1PII0"/>
<evidence type="ECO:0000256" key="1">
    <source>
        <dbReference type="SAM" id="MobiDB-lite"/>
    </source>
</evidence>
<proteinExistence type="predicted"/>
<feature type="compositionally biased region" description="Polar residues" evidence="1">
    <location>
        <begin position="44"/>
        <end position="63"/>
    </location>
</feature>
<name>A0A0G1PII0_9BACT</name>